<sequence length="59" mass="6214">RAPAGLGLVARNVRLAIGHLRRSVARLNGGGRRLVKASPVSIVSEERESGGRREKGRGG</sequence>
<protein>
    <submittedName>
        <fullName evidence="1">Uncharacterized protein</fullName>
    </submittedName>
</protein>
<evidence type="ECO:0000313" key="1">
    <source>
        <dbReference type="EMBL" id="PON60281.1"/>
    </source>
</evidence>
<dbReference type="Proteomes" id="UP000237000">
    <property type="component" value="Unassembled WGS sequence"/>
</dbReference>
<gene>
    <name evidence="1" type="ORF">TorRG33x02_285030</name>
</gene>
<dbReference type="InParanoid" id="A0A2P5CGX1"/>
<dbReference type="AlphaFoldDB" id="A0A2P5CGX1"/>
<evidence type="ECO:0000313" key="2">
    <source>
        <dbReference type="Proteomes" id="UP000237000"/>
    </source>
</evidence>
<keyword evidence="2" id="KW-1185">Reference proteome</keyword>
<comment type="caution">
    <text evidence="1">The sequence shown here is derived from an EMBL/GenBank/DDBJ whole genome shotgun (WGS) entry which is preliminary data.</text>
</comment>
<dbReference type="EMBL" id="JXTC01000366">
    <property type="protein sequence ID" value="PON60281.1"/>
    <property type="molecule type" value="Genomic_DNA"/>
</dbReference>
<accession>A0A2P5CGX1</accession>
<feature type="non-terminal residue" evidence="1">
    <location>
        <position position="1"/>
    </location>
</feature>
<name>A0A2P5CGX1_TREOI</name>
<organism evidence="1 2">
    <name type="scientific">Trema orientale</name>
    <name type="common">Charcoal tree</name>
    <name type="synonym">Celtis orientalis</name>
    <dbReference type="NCBI Taxonomy" id="63057"/>
    <lineage>
        <taxon>Eukaryota</taxon>
        <taxon>Viridiplantae</taxon>
        <taxon>Streptophyta</taxon>
        <taxon>Embryophyta</taxon>
        <taxon>Tracheophyta</taxon>
        <taxon>Spermatophyta</taxon>
        <taxon>Magnoliopsida</taxon>
        <taxon>eudicotyledons</taxon>
        <taxon>Gunneridae</taxon>
        <taxon>Pentapetalae</taxon>
        <taxon>rosids</taxon>
        <taxon>fabids</taxon>
        <taxon>Rosales</taxon>
        <taxon>Cannabaceae</taxon>
        <taxon>Trema</taxon>
    </lineage>
</organism>
<reference evidence="2" key="1">
    <citation type="submission" date="2016-06" db="EMBL/GenBank/DDBJ databases">
        <title>Parallel loss of symbiosis genes in relatives of nitrogen-fixing non-legume Parasponia.</title>
        <authorList>
            <person name="Van Velzen R."/>
            <person name="Holmer R."/>
            <person name="Bu F."/>
            <person name="Rutten L."/>
            <person name="Van Zeijl A."/>
            <person name="Liu W."/>
            <person name="Santuari L."/>
            <person name="Cao Q."/>
            <person name="Sharma T."/>
            <person name="Shen D."/>
            <person name="Roswanjaya Y."/>
            <person name="Wardhani T."/>
            <person name="Kalhor M.S."/>
            <person name="Jansen J."/>
            <person name="Van den Hoogen J."/>
            <person name="Gungor B."/>
            <person name="Hartog M."/>
            <person name="Hontelez J."/>
            <person name="Verver J."/>
            <person name="Yang W.-C."/>
            <person name="Schijlen E."/>
            <person name="Repin R."/>
            <person name="Schilthuizen M."/>
            <person name="Schranz E."/>
            <person name="Heidstra R."/>
            <person name="Miyata K."/>
            <person name="Fedorova E."/>
            <person name="Kohlen W."/>
            <person name="Bisseling T."/>
            <person name="Smit S."/>
            <person name="Geurts R."/>
        </authorList>
    </citation>
    <scope>NUCLEOTIDE SEQUENCE [LARGE SCALE GENOMIC DNA]</scope>
    <source>
        <strain evidence="2">cv. RG33-2</strain>
    </source>
</reference>
<proteinExistence type="predicted"/>